<comment type="catalytic activity">
    <reaction evidence="10">
        <text>DNA(n) + a 2'-deoxyribonucleoside 5'-triphosphate = DNA(n+1) + diphosphate</text>
        <dbReference type="Rhea" id="RHEA:22508"/>
        <dbReference type="Rhea" id="RHEA-COMP:17339"/>
        <dbReference type="Rhea" id="RHEA-COMP:17340"/>
        <dbReference type="ChEBI" id="CHEBI:33019"/>
        <dbReference type="ChEBI" id="CHEBI:61560"/>
        <dbReference type="ChEBI" id="CHEBI:173112"/>
        <dbReference type="EC" id="2.7.7.49"/>
    </reaction>
</comment>
<sequence length="586" mass="66843">MSKKMNVRLLSEEDVIKKNFKSLKDFADIANMLEIPTKILHQILVESKKNNYSTFVIKKKNGTDRTIHAPKKNLSIIQKKLSNILALVYNNHLNSHGFIKNRSIVTNAAQHLKQKYVLNFDLENYFETINFGRVRAMFIHYYGFNESVASTLANICCHHEGFLPQGAATSPIISNIISFKMDKELTKIAKKYHCTYTRYADDITFSTKKSVFPKEIAFIKDSSVQISHEVVKIVKGNGFFINKDKTRLNHQQERLSVTGITVNEKLNVERRYIRKIRSILHCIEKNSSDIEVAKSIFNEKYTFRQRRDEGNPDMFDVLRGMISYVGLVKGKEDEVFLKLAQRYNKCVDAMGVSVIKLPVERRRFQELNTFVIEQEYCYYKYDGVPDNSQCVVVGQGTGFLLKGIGLITNAHVIGKDYFDLWELSGVEFNGISINRSKYEKDKTYYAKLLCYDYIKDIAILDVDGIDIDKVGFEYNDSISTDEEIQLIGYPSYQKGIGLSVKDGKVLEQRYTIEDELSRSIRYEISATVFGGNSGGPVVNMNNEVIALAAKGSSEKGNVPNEVIPIKQVIDLAIKKKLIPSREEISV</sequence>
<evidence type="ECO:0000256" key="1">
    <source>
        <dbReference type="ARBA" id="ARBA00012493"/>
    </source>
</evidence>
<protein>
    <recommendedName>
        <fullName evidence="1">RNA-directed DNA polymerase</fullName>
        <ecNumber evidence="1">2.7.7.49</ecNumber>
    </recommendedName>
</protein>
<dbReference type="InterPro" id="IPR051083">
    <property type="entry name" value="GrpII_Intron_Splice-Mob/Def"/>
</dbReference>
<dbReference type="InterPro" id="IPR043504">
    <property type="entry name" value="Peptidase_S1_PA_chymotrypsin"/>
</dbReference>
<dbReference type="InterPro" id="IPR043128">
    <property type="entry name" value="Rev_trsase/Diguanyl_cyclase"/>
</dbReference>
<dbReference type="GO" id="GO:0046872">
    <property type="term" value="F:metal ion binding"/>
    <property type="evidence" value="ECO:0007669"/>
    <property type="project" value="UniProtKB-KW"/>
</dbReference>
<evidence type="ECO:0000256" key="10">
    <source>
        <dbReference type="ARBA" id="ARBA00048173"/>
    </source>
</evidence>
<evidence type="ECO:0000256" key="2">
    <source>
        <dbReference type="ARBA" id="ARBA00022679"/>
    </source>
</evidence>
<proteinExistence type="inferred from homology"/>
<comment type="similarity">
    <text evidence="9">Belongs to the bacterial reverse transcriptase family.</text>
</comment>
<dbReference type="CDD" id="cd03487">
    <property type="entry name" value="RT_Bac_retron_II"/>
    <property type="match status" value="1"/>
</dbReference>
<gene>
    <name evidence="12" type="ORF">IIC_04286</name>
</gene>
<dbReference type="GO" id="GO:0003964">
    <property type="term" value="F:RNA-directed DNA polymerase activity"/>
    <property type="evidence" value="ECO:0007669"/>
    <property type="project" value="UniProtKB-KW"/>
</dbReference>
<evidence type="ECO:0000256" key="4">
    <source>
        <dbReference type="ARBA" id="ARBA00022723"/>
    </source>
</evidence>
<dbReference type="RefSeq" id="WP_016102401.1">
    <property type="nucleotide sequence ID" value="NZ_KB976282.1"/>
</dbReference>
<dbReference type="GO" id="GO:0008236">
    <property type="term" value="F:serine-type peptidase activity"/>
    <property type="evidence" value="ECO:0007669"/>
    <property type="project" value="UniProtKB-KW"/>
</dbReference>
<dbReference type="GO" id="GO:0051607">
    <property type="term" value="P:defense response to virus"/>
    <property type="evidence" value="ECO:0007669"/>
    <property type="project" value="UniProtKB-KW"/>
</dbReference>
<dbReference type="GO" id="GO:0003723">
    <property type="term" value="F:RNA binding"/>
    <property type="evidence" value="ECO:0007669"/>
    <property type="project" value="InterPro"/>
</dbReference>
<dbReference type="Pfam" id="PF00078">
    <property type="entry name" value="RVT_1"/>
    <property type="match status" value="1"/>
</dbReference>
<evidence type="ECO:0000259" key="11">
    <source>
        <dbReference type="PROSITE" id="PS50878"/>
    </source>
</evidence>
<dbReference type="InterPro" id="IPR000123">
    <property type="entry name" value="Reverse_transcriptase_msDNA"/>
</dbReference>
<dbReference type="InterPro" id="IPR009003">
    <property type="entry name" value="Peptidase_S1_PA"/>
</dbReference>
<dbReference type="Gene3D" id="3.30.70.270">
    <property type="match status" value="1"/>
</dbReference>
<evidence type="ECO:0000256" key="6">
    <source>
        <dbReference type="ARBA" id="ARBA00022842"/>
    </source>
</evidence>
<dbReference type="EMBL" id="AHES01000040">
    <property type="protein sequence ID" value="EOO71770.1"/>
    <property type="molecule type" value="Genomic_DNA"/>
</dbReference>
<dbReference type="Gene3D" id="2.40.10.10">
    <property type="entry name" value="Trypsin-like serine proteases"/>
    <property type="match status" value="2"/>
</dbReference>
<evidence type="ECO:0000256" key="5">
    <source>
        <dbReference type="ARBA" id="ARBA00022825"/>
    </source>
</evidence>
<dbReference type="PANTHER" id="PTHR34047:SF7">
    <property type="entry name" value="RNA-DIRECTED DNA POLYMERASE"/>
    <property type="match status" value="1"/>
</dbReference>
<keyword evidence="4" id="KW-0479">Metal-binding</keyword>
<keyword evidence="8" id="KW-0051">Antiviral defense</keyword>
<name>R8HG02_BACCE</name>
<dbReference type="EC" id="2.7.7.49" evidence="1"/>
<dbReference type="AlphaFoldDB" id="R8HG02"/>
<reference evidence="12 13" key="1">
    <citation type="submission" date="2012-12" db="EMBL/GenBank/DDBJ databases">
        <title>The Genome Sequence of Bacillus cereus VD021.</title>
        <authorList>
            <consortium name="The Broad Institute Genome Sequencing Platform"/>
            <consortium name="The Broad Institute Genome Sequencing Center for Infectious Disease"/>
            <person name="Feldgarden M."/>
            <person name="Van der Auwera G.A."/>
            <person name="Mahillon J."/>
            <person name="Duprez V."/>
            <person name="Timmery S."/>
            <person name="Mattelet C."/>
            <person name="Dierick K."/>
            <person name="Sun M."/>
            <person name="Yu Z."/>
            <person name="Zhu L."/>
            <person name="Hu X."/>
            <person name="Shank E.B."/>
            <person name="Swiecicka I."/>
            <person name="Hansen B.M."/>
            <person name="Andrup L."/>
            <person name="Walker B."/>
            <person name="Young S.K."/>
            <person name="Zeng Q."/>
            <person name="Gargeya S."/>
            <person name="Fitzgerald M."/>
            <person name="Haas B."/>
            <person name="Abouelleil A."/>
            <person name="Alvarado L."/>
            <person name="Arachchi H.M."/>
            <person name="Berlin A.M."/>
            <person name="Chapman S.B."/>
            <person name="Dewar J."/>
            <person name="Goldberg J."/>
            <person name="Griggs A."/>
            <person name="Gujja S."/>
            <person name="Hansen M."/>
            <person name="Howarth C."/>
            <person name="Imamovic A."/>
            <person name="Larimer J."/>
            <person name="McCowan C."/>
            <person name="Murphy C."/>
            <person name="Neiman D."/>
            <person name="Pearson M."/>
            <person name="Priest M."/>
            <person name="Roberts A."/>
            <person name="Saif S."/>
            <person name="Shea T."/>
            <person name="Sisk P."/>
            <person name="Sykes S."/>
            <person name="Wortman J."/>
            <person name="Nusbaum C."/>
            <person name="Birren B."/>
        </authorList>
    </citation>
    <scope>NUCLEOTIDE SEQUENCE [LARGE SCALE GENOMIC DNA]</scope>
    <source>
        <strain evidence="12 13">VD021</strain>
    </source>
</reference>
<evidence type="ECO:0000256" key="9">
    <source>
        <dbReference type="ARBA" id="ARBA00034120"/>
    </source>
</evidence>
<feature type="domain" description="Reverse transcriptase" evidence="11">
    <location>
        <begin position="38"/>
        <end position="262"/>
    </location>
</feature>
<organism evidence="12 13">
    <name type="scientific">Bacillus cereus VD021</name>
    <dbReference type="NCBI Taxonomy" id="1053224"/>
    <lineage>
        <taxon>Bacteria</taxon>
        <taxon>Bacillati</taxon>
        <taxon>Bacillota</taxon>
        <taxon>Bacilli</taxon>
        <taxon>Bacillales</taxon>
        <taxon>Bacillaceae</taxon>
        <taxon>Bacillus</taxon>
        <taxon>Bacillus cereus group</taxon>
    </lineage>
</organism>
<dbReference type="SUPFAM" id="SSF56672">
    <property type="entry name" value="DNA/RNA polymerases"/>
    <property type="match status" value="1"/>
</dbReference>
<comment type="caution">
    <text evidence="12">The sequence shown here is derived from an EMBL/GenBank/DDBJ whole genome shotgun (WGS) entry which is preliminary data.</text>
</comment>
<keyword evidence="5" id="KW-0720">Serine protease</keyword>
<evidence type="ECO:0000256" key="3">
    <source>
        <dbReference type="ARBA" id="ARBA00022695"/>
    </source>
</evidence>
<accession>R8HG02</accession>
<dbReference type="PANTHER" id="PTHR34047">
    <property type="entry name" value="NUCLEAR INTRON MATURASE 1, MITOCHONDRIAL-RELATED"/>
    <property type="match status" value="1"/>
</dbReference>
<dbReference type="InterPro" id="IPR043502">
    <property type="entry name" value="DNA/RNA_pol_sf"/>
</dbReference>
<dbReference type="Pfam" id="PF13365">
    <property type="entry name" value="Trypsin_2"/>
    <property type="match status" value="1"/>
</dbReference>
<evidence type="ECO:0000313" key="12">
    <source>
        <dbReference type="EMBL" id="EOO71770.1"/>
    </source>
</evidence>
<dbReference type="PRINTS" id="PR00866">
    <property type="entry name" value="RNADNAPOLMS"/>
</dbReference>
<dbReference type="SUPFAM" id="SSF50494">
    <property type="entry name" value="Trypsin-like serine proteases"/>
    <property type="match status" value="1"/>
</dbReference>
<keyword evidence="2" id="KW-0808">Transferase</keyword>
<dbReference type="InterPro" id="IPR000477">
    <property type="entry name" value="RT_dom"/>
</dbReference>
<evidence type="ECO:0000256" key="7">
    <source>
        <dbReference type="ARBA" id="ARBA00022918"/>
    </source>
</evidence>
<dbReference type="HOGENOM" id="CLU_034461_0_0_9"/>
<dbReference type="Proteomes" id="UP000014040">
    <property type="component" value="Unassembled WGS sequence"/>
</dbReference>
<dbReference type="PATRIC" id="fig|1053224.3.peg.4333"/>
<keyword evidence="5" id="KW-0378">Hydrolase</keyword>
<keyword evidence="6" id="KW-0460">Magnesium</keyword>
<keyword evidence="7" id="KW-0695">RNA-directed DNA polymerase</keyword>
<dbReference type="PROSITE" id="PS50878">
    <property type="entry name" value="RT_POL"/>
    <property type="match status" value="1"/>
</dbReference>
<keyword evidence="3" id="KW-0548">Nucleotidyltransferase</keyword>
<evidence type="ECO:0000256" key="8">
    <source>
        <dbReference type="ARBA" id="ARBA00023118"/>
    </source>
</evidence>
<keyword evidence="5" id="KW-0645">Protease</keyword>
<evidence type="ECO:0000313" key="13">
    <source>
        <dbReference type="Proteomes" id="UP000014040"/>
    </source>
</evidence>